<evidence type="ECO:0000313" key="4">
    <source>
        <dbReference type="WBParaSite" id="ECPE_0001110601-mRNA-1"/>
    </source>
</evidence>
<dbReference type="WBParaSite" id="ECPE_0001110601-mRNA-1">
    <property type="protein sequence ID" value="ECPE_0001110601-mRNA-1"/>
    <property type="gene ID" value="ECPE_0001110601"/>
</dbReference>
<proteinExistence type="predicted"/>
<dbReference type="OrthoDB" id="6500128at2759"/>
<evidence type="ECO:0000313" key="3">
    <source>
        <dbReference type="Proteomes" id="UP000272942"/>
    </source>
</evidence>
<accession>A0A183AVT7</accession>
<dbReference type="AlphaFoldDB" id="A0A183AVT7"/>
<keyword evidence="3" id="KW-1185">Reference proteome</keyword>
<evidence type="ECO:0000313" key="2">
    <source>
        <dbReference type="EMBL" id="VDP88022.1"/>
    </source>
</evidence>
<reference evidence="4" key="1">
    <citation type="submission" date="2016-06" db="UniProtKB">
        <authorList>
            <consortium name="WormBaseParasite"/>
        </authorList>
    </citation>
    <scope>IDENTIFICATION</scope>
</reference>
<dbReference type="EMBL" id="UZAN01050150">
    <property type="protein sequence ID" value="VDP88022.1"/>
    <property type="molecule type" value="Genomic_DNA"/>
</dbReference>
<keyword evidence="1" id="KW-1133">Transmembrane helix</keyword>
<evidence type="ECO:0000256" key="1">
    <source>
        <dbReference type="SAM" id="Phobius"/>
    </source>
</evidence>
<organism evidence="4">
    <name type="scientific">Echinostoma caproni</name>
    <dbReference type="NCBI Taxonomy" id="27848"/>
    <lineage>
        <taxon>Eukaryota</taxon>
        <taxon>Metazoa</taxon>
        <taxon>Spiralia</taxon>
        <taxon>Lophotrochozoa</taxon>
        <taxon>Platyhelminthes</taxon>
        <taxon>Trematoda</taxon>
        <taxon>Digenea</taxon>
        <taxon>Plagiorchiida</taxon>
        <taxon>Echinostomata</taxon>
        <taxon>Echinostomatoidea</taxon>
        <taxon>Echinostomatidae</taxon>
        <taxon>Echinostoma</taxon>
    </lineage>
</organism>
<dbReference type="Proteomes" id="UP000272942">
    <property type="component" value="Unassembled WGS sequence"/>
</dbReference>
<reference evidence="2 3" key="2">
    <citation type="submission" date="2018-11" db="EMBL/GenBank/DDBJ databases">
        <authorList>
            <consortium name="Pathogen Informatics"/>
        </authorList>
    </citation>
    <scope>NUCLEOTIDE SEQUENCE [LARGE SCALE GENOMIC DNA]</scope>
    <source>
        <strain evidence="2 3">Egypt</strain>
    </source>
</reference>
<gene>
    <name evidence="2" type="ORF">ECPE_LOCUS11072</name>
</gene>
<protein>
    <submittedName>
        <fullName evidence="4">ABC transmembrane type-1 domain-containing protein</fullName>
    </submittedName>
</protein>
<feature type="transmembrane region" description="Helical" evidence="1">
    <location>
        <begin position="20"/>
        <end position="40"/>
    </location>
</feature>
<sequence>MSNGSCLLPQDLFLQKAYFYPFPLDLLVSAIAAAMLNVYIPLYLGDLVNKLSDCFSQKERIAALYGPAAKLCISYTLQDVAYFDIHSCSKMLDQIAADVQTFKSSFKQCVSHGLRSGAQSAVLRQAITTDQIRNDKSNNGVMSDATKWAFLKQHDKLLLFQQFKILEA</sequence>
<keyword evidence="1" id="KW-0812">Transmembrane</keyword>
<keyword evidence="1" id="KW-0472">Membrane</keyword>
<name>A0A183AVT7_9TREM</name>